<feature type="domain" description="DM2" evidence="2">
    <location>
        <begin position="191"/>
        <end position="273"/>
    </location>
</feature>
<sequence length="389" mass="43594">MSSEDMYGCAMKGKGINILHTYRDQLWALGSKTCPPQIDDPEMIETVQNKSSSSSIEYEEAAVITEDCIKMQDGDRSCDEVSDGSTCEAGSSDLVEDLVDNLETMDLNPAEHTLDVKKSSYKKVSRFLKNMQDRGFIKVKELTKGVESIVEIHKDHEDLKNFAIPDAVCEPSGNEASTSANDIFMPPEITEMFTVTAASLPFFKLFHLNKGSALTVQDIRNYLTEYIKEHKLQNENNKGYVSLDPILSDLLLKKSEYLEVLTWDEIMSRCQSKMSPAYMITVSGQQGTVKKGKLEPIKFIVEKRGGNKKVTMIHNLELYGIDPHKFGHEVQLGMACSASVSERPGRAQSMEILIQGNQVYFASNLLLSKYKIPRKYIQGMEKAAKGKKK</sequence>
<dbReference type="PANTHER" id="PTHR12217">
    <property type="entry name" value="EUKARYOTIC TRANSLATION INITIATION FACTOR 2D"/>
    <property type="match status" value="1"/>
</dbReference>
<dbReference type="SUPFAM" id="SSF47592">
    <property type="entry name" value="SWIB/MDM2 domain"/>
    <property type="match status" value="1"/>
</dbReference>
<gene>
    <name evidence="3" type="ORF">LSH36_16g05021</name>
</gene>
<dbReference type="Pfam" id="PF26291">
    <property type="entry name" value="SWIB_eIF2D"/>
    <property type="match status" value="1"/>
</dbReference>
<dbReference type="CDD" id="cd11608">
    <property type="entry name" value="eIF2D_C"/>
    <property type="match status" value="1"/>
</dbReference>
<evidence type="ECO:0000259" key="2">
    <source>
        <dbReference type="PROSITE" id="PS51925"/>
    </source>
</evidence>
<dbReference type="PANTHER" id="PTHR12217:SF4">
    <property type="entry name" value="EUKARYOTIC TRANSLATION INITIATION FACTOR 2D"/>
    <property type="match status" value="1"/>
</dbReference>
<evidence type="ECO:0000313" key="3">
    <source>
        <dbReference type="EMBL" id="KAK2168517.1"/>
    </source>
</evidence>
<dbReference type="AlphaFoldDB" id="A0AAD9NFN3"/>
<dbReference type="GO" id="GO:0001731">
    <property type="term" value="P:formation of translation preinitiation complex"/>
    <property type="evidence" value="ECO:0007669"/>
    <property type="project" value="InterPro"/>
</dbReference>
<accession>A0AAD9NFN3</accession>
<dbReference type="PROSITE" id="PS51925">
    <property type="entry name" value="SWIB_MDM2"/>
    <property type="match status" value="1"/>
</dbReference>
<dbReference type="PROSITE" id="PS50296">
    <property type="entry name" value="SUI1"/>
    <property type="match status" value="1"/>
</dbReference>
<evidence type="ECO:0000259" key="1">
    <source>
        <dbReference type="PROSITE" id="PS50296"/>
    </source>
</evidence>
<proteinExistence type="predicted"/>
<dbReference type="EMBL" id="JAODUP010000016">
    <property type="protein sequence ID" value="KAK2168517.1"/>
    <property type="molecule type" value="Genomic_DNA"/>
</dbReference>
<comment type="caution">
    <text evidence="3">The sequence shown here is derived from an EMBL/GenBank/DDBJ whole genome shotgun (WGS) entry which is preliminary data.</text>
</comment>
<protein>
    <recommendedName>
        <fullName evidence="5">Ligatin</fullName>
    </recommendedName>
</protein>
<evidence type="ECO:0000313" key="4">
    <source>
        <dbReference type="Proteomes" id="UP001208570"/>
    </source>
</evidence>
<dbReference type="InterPro" id="IPR036877">
    <property type="entry name" value="SUI1_dom_sf"/>
</dbReference>
<name>A0AAD9NFN3_9ANNE</name>
<keyword evidence="4" id="KW-1185">Reference proteome</keyword>
<dbReference type="InterPro" id="IPR039759">
    <property type="entry name" value="eIF2D_SUI1"/>
</dbReference>
<dbReference type="PROSITE" id="PS50890">
    <property type="entry name" value="PUA"/>
    <property type="match status" value="1"/>
</dbReference>
<dbReference type="Gene3D" id="1.10.245.10">
    <property type="entry name" value="SWIB/MDM2 domain"/>
    <property type="match status" value="1"/>
</dbReference>
<evidence type="ECO:0008006" key="5">
    <source>
        <dbReference type="Google" id="ProtNLM"/>
    </source>
</evidence>
<dbReference type="InterPro" id="IPR001950">
    <property type="entry name" value="SUI1"/>
</dbReference>
<dbReference type="Gene3D" id="3.30.780.10">
    <property type="entry name" value="SUI1-like domain"/>
    <property type="match status" value="1"/>
</dbReference>
<dbReference type="InterPro" id="IPR057429">
    <property type="entry name" value="WH_eIF2D"/>
</dbReference>
<dbReference type="InterPro" id="IPR036885">
    <property type="entry name" value="SWIB_MDM2_dom_sf"/>
</dbReference>
<feature type="domain" description="SUI1" evidence="1">
    <location>
        <begin position="297"/>
        <end position="370"/>
    </location>
</feature>
<organism evidence="3 4">
    <name type="scientific">Paralvinella palmiformis</name>
    <dbReference type="NCBI Taxonomy" id="53620"/>
    <lineage>
        <taxon>Eukaryota</taxon>
        <taxon>Metazoa</taxon>
        <taxon>Spiralia</taxon>
        <taxon>Lophotrochozoa</taxon>
        <taxon>Annelida</taxon>
        <taxon>Polychaeta</taxon>
        <taxon>Sedentaria</taxon>
        <taxon>Canalipalpata</taxon>
        <taxon>Terebellida</taxon>
        <taxon>Terebelliformia</taxon>
        <taxon>Alvinellidae</taxon>
        <taxon>Paralvinella</taxon>
    </lineage>
</organism>
<dbReference type="Pfam" id="PF25304">
    <property type="entry name" value="WHD_eIF2D"/>
    <property type="match status" value="1"/>
</dbReference>
<dbReference type="Proteomes" id="UP001208570">
    <property type="component" value="Unassembled WGS sequence"/>
</dbReference>
<dbReference type="SUPFAM" id="SSF55159">
    <property type="entry name" value="eIF1-like"/>
    <property type="match status" value="1"/>
</dbReference>
<dbReference type="Pfam" id="PF01253">
    <property type="entry name" value="SUI1"/>
    <property type="match status" value="1"/>
</dbReference>
<dbReference type="FunFam" id="3.30.780.10:FF:000008">
    <property type="entry name" value="eukaryotic translation initiation factor 2D"/>
    <property type="match status" value="1"/>
</dbReference>
<dbReference type="InterPro" id="IPR058886">
    <property type="entry name" value="SWIB_eIF2D"/>
</dbReference>
<dbReference type="InterPro" id="IPR039757">
    <property type="entry name" value="EIF2D"/>
</dbReference>
<dbReference type="InterPro" id="IPR003121">
    <property type="entry name" value="SWIB_MDM2_domain"/>
</dbReference>
<dbReference type="GO" id="GO:0003743">
    <property type="term" value="F:translation initiation factor activity"/>
    <property type="evidence" value="ECO:0007669"/>
    <property type="project" value="InterPro"/>
</dbReference>
<reference evidence="3" key="1">
    <citation type="journal article" date="2023" name="Mol. Biol. Evol.">
        <title>Third-Generation Sequencing Reveals the Adaptive Role of the Epigenome in Three Deep-Sea Polychaetes.</title>
        <authorList>
            <person name="Perez M."/>
            <person name="Aroh O."/>
            <person name="Sun Y."/>
            <person name="Lan Y."/>
            <person name="Juniper S.K."/>
            <person name="Young C.R."/>
            <person name="Angers B."/>
            <person name="Qian P.Y."/>
        </authorList>
    </citation>
    <scope>NUCLEOTIDE SEQUENCE</scope>
    <source>
        <strain evidence="3">P08H-3</strain>
    </source>
</reference>
<dbReference type="Gene3D" id="3.10.400.20">
    <property type="match status" value="1"/>
</dbReference>